<dbReference type="EMBL" id="JAODOP010000004">
    <property type="protein sequence ID" value="MEF3832344.1"/>
    <property type="molecule type" value="Genomic_DNA"/>
</dbReference>
<proteinExistence type="predicted"/>
<dbReference type="Gene3D" id="2.60.120.1390">
    <property type="match status" value="2"/>
</dbReference>
<comment type="caution">
    <text evidence="2">The sequence shown here is derived from an EMBL/GenBank/DDBJ whole genome shotgun (WGS) entry which is preliminary data.</text>
</comment>
<keyword evidence="1" id="KW-1133">Transmembrane helix</keyword>
<feature type="transmembrane region" description="Helical" evidence="1">
    <location>
        <begin position="12"/>
        <end position="28"/>
    </location>
</feature>
<evidence type="ECO:0000313" key="3">
    <source>
        <dbReference type="Proteomes" id="UP001337305"/>
    </source>
</evidence>
<dbReference type="InterPro" id="IPR021345">
    <property type="entry name" value="DUF2961"/>
</dbReference>
<evidence type="ECO:0000313" key="2">
    <source>
        <dbReference type="EMBL" id="MEF3832344.1"/>
    </source>
</evidence>
<reference evidence="2 3" key="1">
    <citation type="submission" date="2022-09" db="EMBL/GenBank/DDBJ databases">
        <title>Genome sequencing of Flavivirga sp. MEBiC05379.</title>
        <authorList>
            <person name="Oh H.-M."/>
            <person name="Kwon K.K."/>
            <person name="Park M.J."/>
            <person name="Yang S.-H."/>
        </authorList>
    </citation>
    <scope>NUCLEOTIDE SEQUENCE [LARGE SCALE GENOMIC DNA]</scope>
    <source>
        <strain evidence="2 3">MEBiC05379</strain>
    </source>
</reference>
<keyword evidence="1" id="KW-0812">Transmembrane</keyword>
<dbReference type="Pfam" id="PF11175">
    <property type="entry name" value="DUF2961"/>
    <property type="match status" value="2"/>
</dbReference>
<accession>A0ABU7XPC5</accession>
<organism evidence="2 3">
    <name type="scientific">Flavivirga spongiicola</name>
    <dbReference type="NCBI Taxonomy" id="421621"/>
    <lineage>
        <taxon>Bacteria</taxon>
        <taxon>Pseudomonadati</taxon>
        <taxon>Bacteroidota</taxon>
        <taxon>Flavobacteriia</taxon>
        <taxon>Flavobacteriales</taxon>
        <taxon>Flavobacteriaceae</taxon>
        <taxon>Flavivirga</taxon>
    </lineage>
</organism>
<dbReference type="Proteomes" id="UP001337305">
    <property type="component" value="Unassembled WGS sequence"/>
</dbReference>
<evidence type="ECO:0000256" key="1">
    <source>
        <dbReference type="SAM" id="Phobius"/>
    </source>
</evidence>
<name>A0ABU7XPC5_9FLAO</name>
<dbReference type="RefSeq" id="WP_303304725.1">
    <property type="nucleotide sequence ID" value="NZ_JAODOP010000004.1"/>
</dbReference>
<gene>
    <name evidence="2" type="ORF">N1F79_04330</name>
</gene>
<protein>
    <submittedName>
        <fullName evidence="2">DUF2961 domain-containing protein</fullName>
    </submittedName>
</protein>
<keyword evidence="1" id="KW-0472">Membrane</keyword>
<sequence>MKLDTRILKSRIYYFFVFIVLTTGLSAQKKETIVIEELQHLSDISLLPMYRQNSKVAMVSSYDTSGGNDDGFSGKYSFIRKEGENRFVMADLKGPGVIQRIWTPTPTANIIEFYFDGEKTPRISMKFEDLFSSKVFPFKAPLVGNEVGGYYSYVPIPYKKSCKIVYVGDGLKFHQIQYRTYHDKKKISTFSMAWTEEEKKAFKRVSNVWANSKKHVSNLKQEIEVIKRKVYINPGEKISLAEIQNGGRIVGMTFNNGSQLEGEHTDLIFRSTWDDDKAYAINVPMASLFGYAFGKRAMNSMLMGSNGETNYCYLPMPFDKRAVLELEYLKRGKEFQPSLSFQMTLYYTKEKRKSRKEGKLYTVWNREIPKKGRPYNIIKQQGKGHHVGTILLCQSIEKETSFTTGFFEGDDVTIIDGDMRMHGTGSEDYFNGGWYGVADRWDDGFSLPLHGCLDYSIPLARTGGYRFYLGDKVNFSEDYELTIEHGPENNQWQVDYASIAFYYGDTPVLNAINPSLETTKGFDAPEKLEVYLNFFNIQSLGFPYAPVSVNYKKIKEKEVFLFHSEEDWISVKTSLNLPVSDGTYKLYMSYFKSSNSNQLRLFQRQRPISEWVDVSSDKTEFIEQQFMGNIKVANGEAFLTFKTKGKSGKCDFALYRIYLIKN</sequence>
<keyword evidence="3" id="KW-1185">Reference proteome</keyword>